<sequence length="78" mass="9112">MPVVLQSGPYRLFFYSDEGNEPVHVHVERENKEAKFWLEPVKLASSGGFGAAEIRRIERIVSRNKQAIIQRWNEHFES</sequence>
<dbReference type="Proteomes" id="UP000590740">
    <property type="component" value="Unassembled WGS sequence"/>
</dbReference>
<dbReference type="Pfam" id="PF13711">
    <property type="entry name" value="DUF4160"/>
    <property type="match status" value="1"/>
</dbReference>
<keyword evidence="2" id="KW-1185">Reference proteome</keyword>
<dbReference type="RefSeq" id="WP_184344381.1">
    <property type="nucleotide sequence ID" value="NZ_JACHIG010000018.1"/>
</dbReference>
<name>A0A7W8DMM3_9BACT</name>
<accession>A0A7W8DMM3</accession>
<evidence type="ECO:0000313" key="1">
    <source>
        <dbReference type="EMBL" id="MBB5035508.1"/>
    </source>
</evidence>
<evidence type="ECO:0008006" key="3">
    <source>
        <dbReference type="Google" id="ProtNLM"/>
    </source>
</evidence>
<gene>
    <name evidence="1" type="ORF">HNQ65_005119</name>
</gene>
<proteinExistence type="predicted"/>
<dbReference type="EMBL" id="JACHIG010000018">
    <property type="protein sequence ID" value="MBB5035508.1"/>
    <property type="molecule type" value="Genomic_DNA"/>
</dbReference>
<reference evidence="1 2" key="1">
    <citation type="submission" date="2020-08" db="EMBL/GenBank/DDBJ databases">
        <title>Genomic Encyclopedia of Type Strains, Phase IV (KMG-IV): sequencing the most valuable type-strain genomes for metagenomic binning, comparative biology and taxonomic classification.</title>
        <authorList>
            <person name="Goeker M."/>
        </authorList>
    </citation>
    <scope>NUCLEOTIDE SEQUENCE [LARGE SCALE GENOMIC DNA]</scope>
    <source>
        <strain evidence="1 2">DSM 12252</strain>
    </source>
</reference>
<dbReference type="InterPro" id="IPR025427">
    <property type="entry name" value="DUF4160"/>
</dbReference>
<comment type="caution">
    <text evidence="1">The sequence shown here is derived from an EMBL/GenBank/DDBJ whole genome shotgun (WGS) entry which is preliminary data.</text>
</comment>
<dbReference type="AlphaFoldDB" id="A0A7W8DMM3"/>
<protein>
    <recommendedName>
        <fullName evidence="3">DUF4160 domain-containing protein</fullName>
    </recommendedName>
</protein>
<evidence type="ECO:0000313" key="2">
    <source>
        <dbReference type="Proteomes" id="UP000590740"/>
    </source>
</evidence>
<organism evidence="1 2">
    <name type="scientific">Prosthecobacter vanneervenii</name>
    <dbReference type="NCBI Taxonomy" id="48466"/>
    <lineage>
        <taxon>Bacteria</taxon>
        <taxon>Pseudomonadati</taxon>
        <taxon>Verrucomicrobiota</taxon>
        <taxon>Verrucomicrobiia</taxon>
        <taxon>Verrucomicrobiales</taxon>
        <taxon>Verrucomicrobiaceae</taxon>
        <taxon>Prosthecobacter</taxon>
    </lineage>
</organism>